<comment type="subcellular location">
    <subcellularLocation>
        <location evidence="1">Cell membrane</location>
        <topology evidence="1">Multi-pass membrane protein</topology>
    </subcellularLocation>
</comment>
<feature type="domain" description="MrpA C-terminal/MbhD" evidence="7">
    <location>
        <begin position="12"/>
        <end position="76"/>
    </location>
</feature>
<keyword evidence="3 6" id="KW-0812">Transmembrane</keyword>
<evidence type="ECO:0000313" key="8">
    <source>
        <dbReference type="EMBL" id="ADK82855.1"/>
    </source>
</evidence>
<reference evidence="8 9" key="1">
    <citation type="journal article" date="2010" name="Stand. Genomic Sci.">
        <title>Complete genome sequence of Spirochaeta smaragdinae type strain (SEBR 4228).</title>
        <authorList>
            <person name="Mavromatis K."/>
            <person name="Yasawong M."/>
            <person name="Chertkov O."/>
            <person name="Lapidus A."/>
            <person name="Lucas S."/>
            <person name="Nolan M."/>
            <person name="Del Rio T.G."/>
            <person name="Tice H."/>
            <person name="Cheng J.F."/>
            <person name="Pitluck S."/>
            <person name="Liolios K."/>
            <person name="Ivanova N."/>
            <person name="Tapia R."/>
            <person name="Han C."/>
            <person name="Bruce D."/>
            <person name="Goodwin L."/>
            <person name="Pati A."/>
            <person name="Chen A."/>
            <person name="Palaniappan K."/>
            <person name="Land M."/>
            <person name="Hauser L."/>
            <person name="Chang Y.J."/>
            <person name="Jeffries C.D."/>
            <person name="Detter J.C."/>
            <person name="Rohde M."/>
            <person name="Brambilla E."/>
            <person name="Spring S."/>
            <person name="Goker M."/>
            <person name="Sikorski J."/>
            <person name="Woyke T."/>
            <person name="Bristow J."/>
            <person name="Eisen J.A."/>
            <person name="Markowitz V."/>
            <person name="Hugenholtz P."/>
            <person name="Klenk H.P."/>
            <person name="Kyrpides N.C."/>
        </authorList>
    </citation>
    <scope>NUCLEOTIDE SEQUENCE [LARGE SCALE GENOMIC DNA]</scope>
    <source>
        <strain evidence="9">DSM 11293 / JCM 15392 / SEBR 4228</strain>
    </source>
</reference>
<dbReference type="Pfam" id="PF13244">
    <property type="entry name" value="MbhD"/>
    <property type="match status" value="1"/>
</dbReference>
<organism evidence="8 9">
    <name type="scientific">Sediminispirochaeta smaragdinae (strain DSM 11293 / JCM 15392 / SEBR 4228)</name>
    <name type="common">Spirochaeta smaragdinae</name>
    <dbReference type="NCBI Taxonomy" id="573413"/>
    <lineage>
        <taxon>Bacteria</taxon>
        <taxon>Pseudomonadati</taxon>
        <taxon>Spirochaetota</taxon>
        <taxon>Spirochaetia</taxon>
        <taxon>Spirochaetales</taxon>
        <taxon>Spirochaetaceae</taxon>
        <taxon>Sediminispirochaeta</taxon>
    </lineage>
</organism>
<accession>E1R800</accession>
<sequence length="86" mass="9140">MEAIAISVTLGMLVIVSITALLAKRLLVSVILMSVFSLLSALLFYLCDAPDVAITEAAVGAGVSTFIYVWAIHKTSHIDDDGKEES</sequence>
<dbReference type="OrthoDB" id="7875411at2"/>
<keyword evidence="4 6" id="KW-1133">Transmembrane helix</keyword>
<dbReference type="RefSeq" id="WP_013256314.1">
    <property type="nucleotide sequence ID" value="NC_014364.1"/>
</dbReference>
<dbReference type="eggNOG" id="COG1563">
    <property type="taxonomic scope" value="Bacteria"/>
</dbReference>
<dbReference type="EMBL" id="CP002116">
    <property type="protein sequence ID" value="ADK82855.1"/>
    <property type="molecule type" value="Genomic_DNA"/>
</dbReference>
<feature type="transmembrane region" description="Helical" evidence="6">
    <location>
        <begin position="52"/>
        <end position="71"/>
    </location>
</feature>
<evidence type="ECO:0000259" key="7">
    <source>
        <dbReference type="Pfam" id="PF13244"/>
    </source>
</evidence>
<feature type="transmembrane region" description="Helical" evidence="6">
    <location>
        <begin position="30"/>
        <end position="46"/>
    </location>
</feature>
<evidence type="ECO:0000256" key="4">
    <source>
        <dbReference type="ARBA" id="ARBA00022989"/>
    </source>
</evidence>
<evidence type="ECO:0000256" key="6">
    <source>
        <dbReference type="SAM" id="Phobius"/>
    </source>
</evidence>
<name>E1R800_SEDSS</name>
<evidence type="ECO:0000256" key="5">
    <source>
        <dbReference type="ARBA" id="ARBA00023136"/>
    </source>
</evidence>
<evidence type="ECO:0000256" key="1">
    <source>
        <dbReference type="ARBA" id="ARBA00004651"/>
    </source>
</evidence>
<evidence type="ECO:0000256" key="3">
    <source>
        <dbReference type="ARBA" id="ARBA00022692"/>
    </source>
</evidence>
<evidence type="ECO:0000256" key="2">
    <source>
        <dbReference type="ARBA" id="ARBA00022475"/>
    </source>
</evidence>
<dbReference type="HOGENOM" id="CLU_173139_2_1_12"/>
<dbReference type="STRING" id="573413.Spirs_3769"/>
<gene>
    <name evidence="8" type="ordered locus">Spirs_3769</name>
</gene>
<dbReference type="InterPro" id="IPR025383">
    <property type="entry name" value="MrpA_C/MbhD"/>
</dbReference>
<feature type="transmembrane region" description="Helical" evidence="6">
    <location>
        <begin position="6"/>
        <end position="23"/>
    </location>
</feature>
<proteinExistence type="predicted"/>
<keyword evidence="2" id="KW-1003">Cell membrane</keyword>
<keyword evidence="9" id="KW-1185">Reference proteome</keyword>
<keyword evidence="5 6" id="KW-0472">Membrane</keyword>
<evidence type="ECO:0000313" key="9">
    <source>
        <dbReference type="Proteomes" id="UP000002318"/>
    </source>
</evidence>
<dbReference type="AlphaFoldDB" id="E1R800"/>
<dbReference type="KEGG" id="ssm:Spirs_3769"/>
<dbReference type="Proteomes" id="UP000002318">
    <property type="component" value="Chromosome"/>
</dbReference>
<protein>
    <recommendedName>
        <fullName evidence="7">MrpA C-terminal/MbhD domain-containing protein</fullName>
    </recommendedName>
</protein>
<dbReference type="GO" id="GO:0005886">
    <property type="term" value="C:plasma membrane"/>
    <property type="evidence" value="ECO:0007669"/>
    <property type="project" value="UniProtKB-SubCell"/>
</dbReference>